<accession>A0A2A9MIC2</accession>
<dbReference type="InterPro" id="IPR029026">
    <property type="entry name" value="tRNA_m1G_MTases_N"/>
</dbReference>
<proteinExistence type="predicted"/>
<dbReference type="PANTHER" id="PTHR43191">
    <property type="entry name" value="RRNA METHYLTRANSFERASE 3"/>
    <property type="match status" value="1"/>
</dbReference>
<name>A0A2A9MIC2_BESBE</name>
<evidence type="ECO:0000256" key="2">
    <source>
        <dbReference type="ARBA" id="ARBA00022679"/>
    </source>
</evidence>
<evidence type="ECO:0000256" key="3">
    <source>
        <dbReference type="SAM" id="MobiDB-lite"/>
    </source>
</evidence>
<dbReference type="GO" id="GO:0003723">
    <property type="term" value="F:RNA binding"/>
    <property type="evidence" value="ECO:0007669"/>
    <property type="project" value="InterPro"/>
</dbReference>
<dbReference type="KEGG" id="bbes:BESB_000770"/>
<feature type="region of interest" description="Disordered" evidence="3">
    <location>
        <begin position="382"/>
        <end position="457"/>
    </location>
</feature>
<feature type="domain" description="tRNA/rRNA methyltransferase SpoU type" evidence="4">
    <location>
        <begin position="255"/>
        <end position="313"/>
    </location>
</feature>
<sequence>MADEECGWKEEDLPSVSCRVRRVTSADDPAVCMYRMKGVRDNYIFSQLKARMLARNAWYVPACSSTVVRRALCSPFYPVQSLLLTPVLFCEMAEKIEAALHRRSKLLKAYEALGCGKGAQKDLADPLDTQASACKKADATEQARGAEPAALQAEAVRAEDDEVEVLLVTEKLFSEILGMPVNHRQCCAALVDVRMPTFDGFLSHQASSRNGETSLEKANHADAAVHSLGPARAIQKPRCDDSSSLLCAPDSLFPLVVFDDVQSSDNIGTLMRTSFSLGMKSVLLSPVSYAAVNARSARVSMGSMFHLRLLKCDRTAPDAGVCPAGSGFAWSRHSALDASKSNPVPLSPMLVALRKLRRISPACVLIGTSPVGDPRILHRPSEWIRSRSRATHPSGKSWQSGEPQQTQVSSEDRAVSDQRAEAPHAAQRAESLANGGLSPNGHDTATGGATGAARRKTDEAEETCWAVVMGNEKNGCSREVLEECDGVAAIAQVKGDSLSVSTAAAVVLYALQQETLIKLREQVPFVPDEDLTPEED</sequence>
<dbReference type="AlphaFoldDB" id="A0A2A9MIC2"/>
<reference evidence="5 6" key="1">
    <citation type="submission" date="2017-09" db="EMBL/GenBank/DDBJ databases">
        <title>Genome sequencing of Besnoitia besnoiti strain Bb-Ger1.</title>
        <authorList>
            <person name="Schares G."/>
            <person name="Venepally P."/>
            <person name="Lorenzi H.A."/>
        </authorList>
    </citation>
    <scope>NUCLEOTIDE SEQUENCE [LARGE SCALE GENOMIC DNA]</scope>
    <source>
        <strain evidence="5 6">Bb-Ger1</strain>
    </source>
</reference>
<dbReference type="InterPro" id="IPR051259">
    <property type="entry name" value="rRNA_Methyltransferase"/>
</dbReference>
<dbReference type="RefSeq" id="XP_029221744.1">
    <property type="nucleotide sequence ID" value="XM_029358832.1"/>
</dbReference>
<evidence type="ECO:0000256" key="1">
    <source>
        <dbReference type="ARBA" id="ARBA00022603"/>
    </source>
</evidence>
<organism evidence="5 6">
    <name type="scientific">Besnoitia besnoiti</name>
    <name type="common">Apicomplexan protozoan</name>
    <dbReference type="NCBI Taxonomy" id="94643"/>
    <lineage>
        <taxon>Eukaryota</taxon>
        <taxon>Sar</taxon>
        <taxon>Alveolata</taxon>
        <taxon>Apicomplexa</taxon>
        <taxon>Conoidasida</taxon>
        <taxon>Coccidia</taxon>
        <taxon>Eucoccidiorida</taxon>
        <taxon>Eimeriorina</taxon>
        <taxon>Sarcocystidae</taxon>
        <taxon>Besnoitia</taxon>
    </lineage>
</organism>
<dbReference type="GeneID" id="40305140"/>
<evidence type="ECO:0000313" key="6">
    <source>
        <dbReference type="Proteomes" id="UP000224006"/>
    </source>
</evidence>
<dbReference type="GO" id="GO:0032259">
    <property type="term" value="P:methylation"/>
    <property type="evidence" value="ECO:0007669"/>
    <property type="project" value="UniProtKB-KW"/>
</dbReference>
<evidence type="ECO:0000259" key="4">
    <source>
        <dbReference type="Pfam" id="PF00588"/>
    </source>
</evidence>
<dbReference type="SUPFAM" id="SSF75217">
    <property type="entry name" value="alpha/beta knot"/>
    <property type="match status" value="2"/>
</dbReference>
<dbReference type="PANTHER" id="PTHR43191:SF2">
    <property type="entry name" value="RRNA METHYLTRANSFERASE 3, MITOCHONDRIAL"/>
    <property type="match status" value="1"/>
</dbReference>
<feature type="compositionally biased region" description="Polar residues" evidence="3">
    <location>
        <begin position="394"/>
        <end position="409"/>
    </location>
</feature>
<keyword evidence="6" id="KW-1185">Reference proteome</keyword>
<dbReference type="EMBL" id="NWUJ01000001">
    <property type="protein sequence ID" value="PFH37735.1"/>
    <property type="molecule type" value="Genomic_DNA"/>
</dbReference>
<protein>
    <submittedName>
        <fullName evidence="5">RNA methyltransferase, TrmH family protein</fullName>
    </submittedName>
</protein>
<dbReference type="Pfam" id="PF00588">
    <property type="entry name" value="SpoU_methylase"/>
    <property type="match status" value="2"/>
</dbReference>
<dbReference type="InterPro" id="IPR029028">
    <property type="entry name" value="Alpha/beta_knot_MTases"/>
</dbReference>
<dbReference type="GO" id="GO:0008173">
    <property type="term" value="F:RNA methyltransferase activity"/>
    <property type="evidence" value="ECO:0007669"/>
    <property type="project" value="InterPro"/>
</dbReference>
<evidence type="ECO:0000313" key="5">
    <source>
        <dbReference type="EMBL" id="PFH37735.1"/>
    </source>
</evidence>
<keyword evidence="2 5" id="KW-0808">Transferase</keyword>
<gene>
    <name evidence="5" type="ORF">BESB_000770</name>
</gene>
<dbReference type="OrthoDB" id="420829at2759"/>
<dbReference type="Gene3D" id="3.40.1280.10">
    <property type="match status" value="2"/>
</dbReference>
<dbReference type="VEuPathDB" id="ToxoDB:BESB_000770"/>
<keyword evidence="1 5" id="KW-0489">Methyltransferase</keyword>
<feature type="domain" description="tRNA/rRNA methyltransferase SpoU type" evidence="4">
    <location>
        <begin position="459"/>
        <end position="509"/>
    </location>
</feature>
<feature type="compositionally biased region" description="Basic and acidic residues" evidence="3">
    <location>
        <begin position="410"/>
        <end position="422"/>
    </location>
</feature>
<dbReference type="InterPro" id="IPR001537">
    <property type="entry name" value="SpoU_MeTrfase"/>
</dbReference>
<dbReference type="Proteomes" id="UP000224006">
    <property type="component" value="Chromosome I"/>
</dbReference>
<dbReference type="GO" id="GO:0006396">
    <property type="term" value="P:RNA processing"/>
    <property type="evidence" value="ECO:0007669"/>
    <property type="project" value="InterPro"/>
</dbReference>
<comment type="caution">
    <text evidence="5">The sequence shown here is derived from an EMBL/GenBank/DDBJ whole genome shotgun (WGS) entry which is preliminary data.</text>
</comment>